<dbReference type="Pfam" id="PF00400">
    <property type="entry name" value="WD40"/>
    <property type="match status" value="1"/>
</dbReference>
<dbReference type="PROSITE" id="PS50294">
    <property type="entry name" value="WD_REPEATS_REGION"/>
    <property type="match status" value="1"/>
</dbReference>
<evidence type="ECO:0000256" key="1">
    <source>
        <dbReference type="ARBA" id="ARBA00022574"/>
    </source>
</evidence>
<evidence type="ECO:0000256" key="3">
    <source>
        <dbReference type="PROSITE-ProRule" id="PRU00221"/>
    </source>
</evidence>
<dbReference type="InterPro" id="IPR036322">
    <property type="entry name" value="WD40_repeat_dom_sf"/>
</dbReference>
<organism evidence="4 5">
    <name type="scientific">Zopfia rhizophila CBS 207.26</name>
    <dbReference type="NCBI Taxonomy" id="1314779"/>
    <lineage>
        <taxon>Eukaryota</taxon>
        <taxon>Fungi</taxon>
        <taxon>Dikarya</taxon>
        <taxon>Ascomycota</taxon>
        <taxon>Pezizomycotina</taxon>
        <taxon>Dothideomycetes</taxon>
        <taxon>Dothideomycetes incertae sedis</taxon>
        <taxon>Zopfiaceae</taxon>
        <taxon>Zopfia</taxon>
    </lineage>
</organism>
<dbReference type="PROSITE" id="PS50082">
    <property type="entry name" value="WD_REPEATS_2"/>
    <property type="match status" value="1"/>
</dbReference>
<dbReference type="OrthoDB" id="3939805at2759"/>
<dbReference type="InterPro" id="IPR019775">
    <property type="entry name" value="WD40_repeat_CS"/>
</dbReference>
<dbReference type="EMBL" id="ML994616">
    <property type="protein sequence ID" value="KAF2192065.1"/>
    <property type="molecule type" value="Genomic_DNA"/>
</dbReference>
<dbReference type="InterPro" id="IPR015943">
    <property type="entry name" value="WD40/YVTN_repeat-like_dom_sf"/>
</dbReference>
<sequence>EGHSGSVGAVAFSPDGKVLASASGDWTVRLWDISTGAALGTLEVDAVVQALSFSEDGTYLQTDRGVLHASSRSPSNDISRSSPSHGIFWFRWGIEDILWLPPEYRPRCTAVYGNVPLITY</sequence>
<keyword evidence="5" id="KW-1185">Reference proteome</keyword>
<feature type="repeat" description="WD" evidence="3">
    <location>
        <begin position="1"/>
        <end position="41"/>
    </location>
</feature>
<dbReference type="PROSITE" id="PS00678">
    <property type="entry name" value="WD_REPEATS_1"/>
    <property type="match status" value="1"/>
</dbReference>
<protein>
    <submittedName>
        <fullName evidence="4">Uncharacterized protein</fullName>
    </submittedName>
</protein>
<keyword evidence="2" id="KW-0677">Repeat</keyword>
<evidence type="ECO:0000256" key="2">
    <source>
        <dbReference type="ARBA" id="ARBA00022737"/>
    </source>
</evidence>
<dbReference type="SUPFAM" id="SSF50978">
    <property type="entry name" value="WD40 repeat-like"/>
    <property type="match status" value="1"/>
</dbReference>
<evidence type="ECO:0000313" key="4">
    <source>
        <dbReference type="EMBL" id="KAF2192065.1"/>
    </source>
</evidence>
<evidence type="ECO:0000313" key="5">
    <source>
        <dbReference type="Proteomes" id="UP000800200"/>
    </source>
</evidence>
<accession>A0A6A6ELM6</accession>
<proteinExistence type="predicted"/>
<dbReference type="SMART" id="SM00320">
    <property type="entry name" value="WD40"/>
    <property type="match status" value="1"/>
</dbReference>
<gene>
    <name evidence="4" type="ORF">K469DRAFT_555251</name>
</gene>
<reference evidence="4" key="1">
    <citation type="journal article" date="2020" name="Stud. Mycol.">
        <title>101 Dothideomycetes genomes: a test case for predicting lifestyles and emergence of pathogens.</title>
        <authorList>
            <person name="Haridas S."/>
            <person name="Albert R."/>
            <person name="Binder M."/>
            <person name="Bloem J."/>
            <person name="Labutti K."/>
            <person name="Salamov A."/>
            <person name="Andreopoulos B."/>
            <person name="Baker S."/>
            <person name="Barry K."/>
            <person name="Bills G."/>
            <person name="Bluhm B."/>
            <person name="Cannon C."/>
            <person name="Castanera R."/>
            <person name="Culley D."/>
            <person name="Daum C."/>
            <person name="Ezra D."/>
            <person name="Gonzalez J."/>
            <person name="Henrissat B."/>
            <person name="Kuo A."/>
            <person name="Liang C."/>
            <person name="Lipzen A."/>
            <person name="Lutzoni F."/>
            <person name="Magnuson J."/>
            <person name="Mondo S."/>
            <person name="Nolan M."/>
            <person name="Ohm R."/>
            <person name="Pangilinan J."/>
            <person name="Park H.-J."/>
            <person name="Ramirez L."/>
            <person name="Alfaro M."/>
            <person name="Sun H."/>
            <person name="Tritt A."/>
            <person name="Yoshinaga Y."/>
            <person name="Zwiers L.-H."/>
            <person name="Turgeon B."/>
            <person name="Goodwin S."/>
            <person name="Spatafora J."/>
            <person name="Crous P."/>
            <person name="Grigoriev I."/>
        </authorList>
    </citation>
    <scope>NUCLEOTIDE SEQUENCE</scope>
    <source>
        <strain evidence="4">CBS 207.26</strain>
    </source>
</reference>
<keyword evidence="1 3" id="KW-0853">WD repeat</keyword>
<feature type="non-terminal residue" evidence="4">
    <location>
        <position position="1"/>
    </location>
</feature>
<dbReference type="Proteomes" id="UP000800200">
    <property type="component" value="Unassembled WGS sequence"/>
</dbReference>
<dbReference type="PANTHER" id="PTHR19879">
    <property type="entry name" value="TRANSCRIPTION INITIATION FACTOR TFIID"/>
    <property type="match status" value="1"/>
</dbReference>
<dbReference type="AlphaFoldDB" id="A0A6A6ELM6"/>
<dbReference type="Gene3D" id="2.130.10.10">
    <property type="entry name" value="YVTN repeat-like/Quinoprotein amine dehydrogenase"/>
    <property type="match status" value="1"/>
</dbReference>
<dbReference type="InterPro" id="IPR001680">
    <property type="entry name" value="WD40_rpt"/>
</dbReference>
<name>A0A6A6ELM6_9PEZI</name>
<dbReference type="PANTHER" id="PTHR19879:SF9">
    <property type="entry name" value="TRANSCRIPTION INITIATION FACTOR TFIID SUBUNIT 5"/>
    <property type="match status" value="1"/>
</dbReference>